<dbReference type="EMBL" id="DS989852">
    <property type="protein sequence ID" value="EDX74529.1"/>
    <property type="molecule type" value="Genomic_DNA"/>
</dbReference>
<dbReference type="AlphaFoldDB" id="B4VTY3"/>
<dbReference type="STRING" id="118168.MC7420_6007"/>
<evidence type="ECO:0000313" key="2">
    <source>
        <dbReference type="Proteomes" id="UP000003835"/>
    </source>
</evidence>
<name>B4VTY3_9CYAN</name>
<dbReference type="Proteomes" id="UP000003835">
    <property type="component" value="Unassembled WGS sequence"/>
</dbReference>
<sequence>MTEMQRRVKKTIHFNAITLGISVGLALFPGKLLANELPPLPQTNAQGDYTASANTWWSWQVVDPDPRGLNCRVSPEFRQFWREDFRPDGWQDDFNIGEWSVVRRFPQQTVLIADNAPAGATIIRDERGLPWVKVIIDMPTANNQMNDICFVRANSRYIRPVKTSVPYLSF</sequence>
<accession>B4VTY3</accession>
<reference evidence="1 2" key="1">
    <citation type="submission" date="2008-07" db="EMBL/GenBank/DDBJ databases">
        <authorList>
            <person name="Tandeau de Marsac N."/>
            <person name="Ferriera S."/>
            <person name="Johnson J."/>
            <person name="Kravitz S."/>
            <person name="Beeson K."/>
            <person name="Sutton G."/>
            <person name="Rogers Y.-H."/>
            <person name="Friedman R."/>
            <person name="Frazier M."/>
            <person name="Venter J.C."/>
        </authorList>
    </citation>
    <scope>NUCLEOTIDE SEQUENCE [LARGE SCALE GENOMIC DNA]</scope>
    <source>
        <strain evidence="1 2">PCC 7420</strain>
    </source>
</reference>
<organism evidence="1 2">
    <name type="scientific">Coleofasciculus chthonoplastes PCC 7420</name>
    <dbReference type="NCBI Taxonomy" id="118168"/>
    <lineage>
        <taxon>Bacteria</taxon>
        <taxon>Bacillati</taxon>
        <taxon>Cyanobacteriota</taxon>
        <taxon>Cyanophyceae</taxon>
        <taxon>Coleofasciculales</taxon>
        <taxon>Coleofasciculaceae</taxon>
        <taxon>Coleofasciculus</taxon>
    </lineage>
</organism>
<proteinExistence type="predicted"/>
<dbReference type="HOGENOM" id="CLU_1693707_0_0_3"/>
<evidence type="ECO:0000313" key="1">
    <source>
        <dbReference type="EMBL" id="EDX74529.1"/>
    </source>
</evidence>
<gene>
    <name evidence="1" type="ORF">MC7420_6007</name>
</gene>
<keyword evidence="2" id="KW-1185">Reference proteome</keyword>
<dbReference type="eggNOG" id="ENOG503300C">
    <property type="taxonomic scope" value="Bacteria"/>
</dbReference>
<protein>
    <submittedName>
        <fullName evidence="1">Uncharacterized protein</fullName>
    </submittedName>
</protein>